<feature type="compositionally biased region" description="Basic and acidic residues" evidence="6">
    <location>
        <begin position="293"/>
        <end position="304"/>
    </location>
</feature>
<dbReference type="Proteomes" id="UP001438707">
    <property type="component" value="Unassembled WGS sequence"/>
</dbReference>
<feature type="transmembrane region" description="Helical" evidence="7">
    <location>
        <begin position="600"/>
        <end position="624"/>
    </location>
</feature>
<dbReference type="PANTHER" id="PTHR14255:SF3">
    <property type="entry name" value="SULFITE EXPORTER TAUE_SAFE FAMILY PROTEIN 5-RELATED"/>
    <property type="match status" value="1"/>
</dbReference>
<comment type="subcellular location">
    <subcellularLocation>
        <location evidence="1">Membrane</location>
        <topology evidence="1">Multi-pass membrane protein</topology>
    </subcellularLocation>
</comment>
<sequence>MLVLLRGLTILITCIPVLCRSPSACDSSFVQGCSQISSTRAPHPQRLDSARSQEASQTLWQVANSRVLQPVVQRLTAPRELHKFLFPLSARDLIGFACAIIALFVAAGGGVGGGGVLVPVYILVFEFSTGAAVGLSNITILGGAISNLLFNAPRRHTLKDAPLIDWDLIMVMEPVTILGTILGGYLNKLSPGWLTTFLLALLMTFMTWKLASRGIATWRAETKQHQQADVPPVEASAGDVAPADLSQPLLSSDPTDSAINPSALPPTPPADMTLASLLRQSYTRSLTLTEGLEHIHPVEGHEMGSPRSKRSRFSIDNGLPLLRHSVPPQSIHSIPSSPPTRTSSPSPYEPAAPTADNVARISGNQPSRPSPLRPARLEDARSAISAPAAEPIPKHGPTDSSHGHAEGDSPREPGDATHDEEAVGLNGEHVGEGSHEQSASERPSFSQRHLGTWLHKGSWTGKDPEGGQAELDSIRRGESTQIPVFKVAILLAMFAGVLASDTTKTRLQCGTCTYWVVVLSVVPFILVLAAGVRAYLLRKFHVKARYGWEWTEGDVQWNEQATIIYPAVCSLAGLVAGLFGIGGGVIKGPLMLEMNVLPDVAAATSATMILFTSLVGSLVFISFGAIDVDYGVAVFTVGLVSTLFGQFACYRLMQILKRRSIPIFAMTGLMAMAMVGVWVQTSISTWDAARSGHILDTGTICGRPGQH</sequence>
<feature type="transmembrane region" description="Helical" evidence="7">
    <location>
        <begin position="93"/>
        <end position="124"/>
    </location>
</feature>
<feature type="transmembrane region" description="Helical" evidence="7">
    <location>
        <begin position="130"/>
        <end position="151"/>
    </location>
</feature>
<name>A0AAW1QI95_9CHLO</name>
<feature type="transmembrane region" description="Helical" evidence="7">
    <location>
        <begin position="661"/>
        <end position="679"/>
    </location>
</feature>
<keyword evidence="10" id="KW-1185">Reference proteome</keyword>
<feature type="region of interest" description="Disordered" evidence="6">
    <location>
        <begin position="244"/>
        <end position="271"/>
    </location>
</feature>
<feature type="chain" id="PRO_5043957244" description="Membrane transporter protein" evidence="8">
    <location>
        <begin position="20"/>
        <end position="707"/>
    </location>
</feature>
<feature type="compositionally biased region" description="Basic and acidic residues" evidence="6">
    <location>
        <begin position="392"/>
        <end position="421"/>
    </location>
</feature>
<reference evidence="9 10" key="1">
    <citation type="journal article" date="2024" name="Nat. Commun.">
        <title>Phylogenomics reveals the evolutionary origins of lichenization in chlorophyte algae.</title>
        <authorList>
            <person name="Puginier C."/>
            <person name="Libourel C."/>
            <person name="Otte J."/>
            <person name="Skaloud P."/>
            <person name="Haon M."/>
            <person name="Grisel S."/>
            <person name="Petersen M."/>
            <person name="Berrin J.G."/>
            <person name="Delaux P.M."/>
            <person name="Dal Grande F."/>
            <person name="Keller J."/>
        </authorList>
    </citation>
    <scope>NUCLEOTIDE SEQUENCE [LARGE SCALE GENOMIC DNA]</scope>
    <source>
        <strain evidence="9 10">SAG 2145</strain>
    </source>
</reference>
<feature type="compositionally biased region" description="Low complexity" evidence="6">
    <location>
        <begin position="325"/>
        <end position="346"/>
    </location>
</feature>
<evidence type="ECO:0000256" key="2">
    <source>
        <dbReference type="ARBA" id="ARBA00009142"/>
    </source>
</evidence>
<dbReference type="PANTHER" id="PTHR14255">
    <property type="entry name" value="CEREBLON"/>
    <property type="match status" value="1"/>
</dbReference>
<evidence type="ECO:0000256" key="6">
    <source>
        <dbReference type="SAM" id="MobiDB-lite"/>
    </source>
</evidence>
<evidence type="ECO:0000313" key="9">
    <source>
        <dbReference type="EMBL" id="KAK9821149.1"/>
    </source>
</evidence>
<proteinExistence type="inferred from homology"/>
<feature type="transmembrane region" description="Helical" evidence="7">
    <location>
        <begin position="514"/>
        <end position="536"/>
    </location>
</feature>
<keyword evidence="3 7" id="KW-0812">Transmembrane</keyword>
<feature type="compositionally biased region" description="Low complexity" evidence="6">
    <location>
        <begin position="382"/>
        <end position="391"/>
    </location>
</feature>
<dbReference type="GO" id="GO:0031464">
    <property type="term" value="C:Cul4A-RING E3 ubiquitin ligase complex"/>
    <property type="evidence" value="ECO:0007669"/>
    <property type="project" value="TreeGrafter"/>
</dbReference>
<feature type="region of interest" description="Disordered" evidence="6">
    <location>
        <begin position="293"/>
        <end position="447"/>
    </location>
</feature>
<dbReference type="GO" id="GO:0016020">
    <property type="term" value="C:membrane"/>
    <property type="evidence" value="ECO:0007669"/>
    <property type="project" value="UniProtKB-SubCell"/>
</dbReference>
<evidence type="ECO:0000256" key="1">
    <source>
        <dbReference type="ARBA" id="ARBA00004141"/>
    </source>
</evidence>
<feature type="compositionally biased region" description="Basic and acidic residues" evidence="6">
    <location>
        <begin position="429"/>
        <end position="439"/>
    </location>
</feature>
<evidence type="ECO:0008006" key="11">
    <source>
        <dbReference type="Google" id="ProtNLM"/>
    </source>
</evidence>
<feature type="transmembrane region" description="Helical" evidence="7">
    <location>
        <begin position="192"/>
        <end position="211"/>
    </location>
</feature>
<feature type="compositionally biased region" description="Polar residues" evidence="6">
    <location>
        <begin position="248"/>
        <end position="260"/>
    </location>
</feature>
<comment type="similarity">
    <text evidence="2">Belongs to the 4-toluene sulfonate uptake permease (TSUP) (TC 2.A.102) family.</text>
</comment>
<protein>
    <recommendedName>
        <fullName evidence="11">Membrane transporter protein</fullName>
    </recommendedName>
</protein>
<gene>
    <name evidence="9" type="ORF">WJX74_000908</name>
</gene>
<accession>A0AAW1QI95</accession>
<feature type="transmembrane region" description="Helical" evidence="7">
    <location>
        <begin position="630"/>
        <end position="649"/>
    </location>
</feature>
<dbReference type="AlphaFoldDB" id="A0AAW1QI95"/>
<feature type="signal peptide" evidence="8">
    <location>
        <begin position="1"/>
        <end position="19"/>
    </location>
</feature>
<evidence type="ECO:0000256" key="4">
    <source>
        <dbReference type="ARBA" id="ARBA00022989"/>
    </source>
</evidence>
<evidence type="ECO:0000313" key="10">
    <source>
        <dbReference type="Proteomes" id="UP001438707"/>
    </source>
</evidence>
<evidence type="ECO:0000256" key="3">
    <source>
        <dbReference type="ARBA" id="ARBA00022692"/>
    </source>
</evidence>
<evidence type="ECO:0000256" key="7">
    <source>
        <dbReference type="SAM" id="Phobius"/>
    </source>
</evidence>
<keyword evidence="4 7" id="KW-1133">Transmembrane helix</keyword>
<dbReference type="InterPro" id="IPR002781">
    <property type="entry name" value="TM_pro_TauE-like"/>
</dbReference>
<dbReference type="GO" id="GO:0016567">
    <property type="term" value="P:protein ubiquitination"/>
    <property type="evidence" value="ECO:0007669"/>
    <property type="project" value="TreeGrafter"/>
</dbReference>
<evidence type="ECO:0000256" key="8">
    <source>
        <dbReference type="SAM" id="SignalP"/>
    </source>
</evidence>
<evidence type="ECO:0000256" key="5">
    <source>
        <dbReference type="ARBA" id="ARBA00023136"/>
    </source>
</evidence>
<comment type="caution">
    <text evidence="9">The sequence shown here is derived from an EMBL/GenBank/DDBJ whole genome shotgun (WGS) entry which is preliminary data.</text>
</comment>
<organism evidence="9 10">
    <name type="scientific">Apatococcus lobatus</name>
    <dbReference type="NCBI Taxonomy" id="904363"/>
    <lineage>
        <taxon>Eukaryota</taxon>
        <taxon>Viridiplantae</taxon>
        <taxon>Chlorophyta</taxon>
        <taxon>core chlorophytes</taxon>
        <taxon>Trebouxiophyceae</taxon>
        <taxon>Chlorellales</taxon>
        <taxon>Chlorellaceae</taxon>
        <taxon>Apatococcus</taxon>
    </lineage>
</organism>
<keyword evidence="5 7" id="KW-0472">Membrane</keyword>
<keyword evidence="8" id="KW-0732">Signal</keyword>
<feature type="transmembrane region" description="Helical" evidence="7">
    <location>
        <begin position="484"/>
        <end position="502"/>
    </location>
</feature>
<dbReference type="Pfam" id="PF01925">
    <property type="entry name" value="TauE"/>
    <property type="match status" value="2"/>
</dbReference>
<dbReference type="EMBL" id="JALJOS010000040">
    <property type="protein sequence ID" value="KAK9821149.1"/>
    <property type="molecule type" value="Genomic_DNA"/>
</dbReference>
<feature type="transmembrane region" description="Helical" evidence="7">
    <location>
        <begin position="163"/>
        <end position="186"/>
    </location>
</feature>